<feature type="domain" description="BTB" evidence="4">
    <location>
        <begin position="21"/>
        <end position="88"/>
    </location>
</feature>
<dbReference type="OrthoDB" id="6359816at2759"/>
<proteinExistence type="predicted"/>
<evidence type="ECO:0000259" key="4">
    <source>
        <dbReference type="PROSITE" id="PS50097"/>
    </source>
</evidence>
<dbReference type="SUPFAM" id="SSF57850">
    <property type="entry name" value="RING/U-box"/>
    <property type="match status" value="1"/>
</dbReference>
<evidence type="ECO:0000313" key="6">
    <source>
        <dbReference type="Proteomes" id="UP000660729"/>
    </source>
</evidence>
<evidence type="ECO:0000313" key="5">
    <source>
        <dbReference type="EMBL" id="KAF7189452.1"/>
    </source>
</evidence>
<dbReference type="Pfam" id="PF13445">
    <property type="entry name" value="zf-RING_UBOX"/>
    <property type="match status" value="1"/>
</dbReference>
<dbReference type="Gene3D" id="3.30.710.10">
    <property type="entry name" value="Potassium Channel Kv1.1, Chain A"/>
    <property type="match status" value="1"/>
</dbReference>
<keyword evidence="3" id="KW-0862">Zinc</keyword>
<keyword evidence="1" id="KW-0479">Metal-binding</keyword>
<dbReference type="PROSITE" id="PS00518">
    <property type="entry name" value="ZF_RING_1"/>
    <property type="match status" value="1"/>
</dbReference>
<keyword evidence="6" id="KW-1185">Reference proteome</keyword>
<sequence length="291" mass="33135">MTSAKLRREMLQKQYNSPVLSDVIICFAGRQVHAHKVILSMASDYFKAAFTGRFQEAHSKELMLYGDDPDAVEWMLQWIYDIDLSKSSDSPWENFKLYSGLWAVSGKYQLPGLMDYVAGVVEQYFRAMPMGTALSAKYEAQITTLVEEGQMEEYSHRTTCCACRQKADQPYITSCLHVYCRNCLQGTQALQDQTTRRKTGFYVCDECGGEYSQFVRCNTEETEHNMIDDLTFALRCIYHEAPTHDGRLRRIAAASCRKHLPYLIAKPTFGNFLLEVPELAVDVMKVIGGEG</sequence>
<dbReference type="InterPro" id="IPR000210">
    <property type="entry name" value="BTB/POZ_dom"/>
</dbReference>
<dbReference type="EMBL" id="JABCIY010000185">
    <property type="protein sequence ID" value="KAF7189452.1"/>
    <property type="molecule type" value="Genomic_DNA"/>
</dbReference>
<comment type="caution">
    <text evidence="5">The sequence shown here is derived from an EMBL/GenBank/DDBJ whole genome shotgun (WGS) entry which is preliminary data.</text>
</comment>
<accession>A0A8H6REY0</accession>
<protein>
    <submittedName>
        <fullName evidence="5">Kelch-like protein diablo</fullName>
    </submittedName>
</protein>
<dbReference type="InterPro" id="IPR013083">
    <property type="entry name" value="Znf_RING/FYVE/PHD"/>
</dbReference>
<dbReference type="PANTHER" id="PTHR24413">
    <property type="entry name" value="SPECKLE-TYPE POZ PROTEIN"/>
    <property type="match status" value="1"/>
</dbReference>
<dbReference type="Proteomes" id="UP000660729">
    <property type="component" value="Unassembled WGS sequence"/>
</dbReference>
<dbReference type="PROSITE" id="PS50097">
    <property type="entry name" value="BTB"/>
    <property type="match status" value="1"/>
</dbReference>
<evidence type="ECO:0000256" key="3">
    <source>
        <dbReference type="ARBA" id="ARBA00022833"/>
    </source>
</evidence>
<dbReference type="InterPro" id="IPR027370">
    <property type="entry name" value="Znf-RING_euk"/>
</dbReference>
<dbReference type="InterPro" id="IPR017907">
    <property type="entry name" value="Znf_RING_CS"/>
</dbReference>
<name>A0A8H6REY0_9PEZI</name>
<dbReference type="Gene3D" id="3.30.40.10">
    <property type="entry name" value="Zinc/RING finger domain, C3HC4 (zinc finger)"/>
    <property type="match status" value="1"/>
</dbReference>
<dbReference type="AlphaFoldDB" id="A0A8H6REY0"/>
<organism evidence="5 6">
    <name type="scientific">Pseudocercospora fuligena</name>
    <dbReference type="NCBI Taxonomy" id="685502"/>
    <lineage>
        <taxon>Eukaryota</taxon>
        <taxon>Fungi</taxon>
        <taxon>Dikarya</taxon>
        <taxon>Ascomycota</taxon>
        <taxon>Pezizomycotina</taxon>
        <taxon>Dothideomycetes</taxon>
        <taxon>Dothideomycetidae</taxon>
        <taxon>Mycosphaerellales</taxon>
        <taxon>Mycosphaerellaceae</taxon>
        <taxon>Pseudocercospora</taxon>
    </lineage>
</organism>
<reference evidence="5" key="1">
    <citation type="submission" date="2020-04" db="EMBL/GenBank/DDBJ databases">
        <title>Draft genome resource of the tomato pathogen Pseudocercospora fuligena.</title>
        <authorList>
            <person name="Zaccaron A."/>
        </authorList>
    </citation>
    <scope>NUCLEOTIDE SEQUENCE</scope>
    <source>
        <strain evidence="5">PF001</strain>
    </source>
</reference>
<dbReference type="Pfam" id="PF00651">
    <property type="entry name" value="BTB"/>
    <property type="match status" value="1"/>
</dbReference>
<dbReference type="SUPFAM" id="SSF54695">
    <property type="entry name" value="POZ domain"/>
    <property type="match status" value="1"/>
</dbReference>
<evidence type="ECO:0000256" key="1">
    <source>
        <dbReference type="ARBA" id="ARBA00022723"/>
    </source>
</evidence>
<dbReference type="SMART" id="SM00225">
    <property type="entry name" value="BTB"/>
    <property type="match status" value="1"/>
</dbReference>
<dbReference type="CDD" id="cd18186">
    <property type="entry name" value="BTB_POZ_ZBTB_KLHL-like"/>
    <property type="match status" value="1"/>
</dbReference>
<gene>
    <name evidence="5" type="ORF">HII31_09092</name>
</gene>
<dbReference type="InterPro" id="IPR011333">
    <property type="entry name" value="SKP1/BTB/POZ_sf"/>
</dbReference>
<keyword evidence="2" id="KW-0863">Zinc-finger</keyword>
<dbReference type="GO" id="GO:0008270">
    <property type="term" value="F:zinc ion binding"/>
    <property type="evidence" value="ECO:0007669"/>
    <property type="project" value="UniProtKB-KW"/>
</dbReference>
<evidence type="ECO:0000256" key="2">
    <source>
        <dbReference type="ARBA" id="ARBA00022771"/>
    </source>
</evidence>